<evidence type="ECO:0000313" key="3">
    <source>
        <dbReference type="Proteomes" id="UP000078512"/>
    </source>
</evidence>
<feature type="transmembrane region" description="Helical" evidence="1">
    <location>
        <begin position="80"/>
        <end position="99"/>
    </location>
</feature>
<accession>A0A197K572</accession>
<keyword evidence="1" id="KW-0812">Transmembrane</keyword>
<gene>
    <name evidence="2" type="ORF">K457DRAFT_134920</name>
</gene>
<sequence>MANRTKCENLSHYSASSKGQQGKSAHLVHSFSTPLPSAFAFFFERLFVCVSATIVPLLHVRVLAIPTTNYDFNCYPKQRWMLFISSKWDVWVELLLIMMRARHGKYQRNDALSDFLIHIQKKWHCERLRCIILVRSSHS</sequence>
<dbReference type="EMBL" id="KV442023">
    <property type="protein sequence ID" value="OAQ32807.1"/>
    <property type="molecule type" value="Genomic_DNA"/>
</dbReference>
<organism evidence="2 3">
    <name type="scientific">Linnemannia elongata AG-77</name>
    <dbReference type="NCBI Taxonomy" id="1314771"/>
    <lineage>
        <taxon>Eukaryota</taxon>
        <taxon>Fungi</taxon>
        <taxon>Fungi incertae sedis</taxon>
        <taxon>Mucoromycota</taxon>
        <taxon>Mortierellomycotina</taxon>
        <taxon>Mortierellomycetes</taxon>
        <taxon>Mortierellales</taxon>
        <taxon>Mortierellaceae</taxon>
        <taxon>Linnemannia</taxon>
    </lineage>
</organism>
<feature type="transmembrane region" description="Helical" evidence="1">
    <location>
        <begin position="39"/>
        <end position="60"/>
    </location>
</feature>
<reference evidence="2 3" key="1">
    <citation type="submission" date="2016-05" db="EMBL/GenBank/DDBJ databases">
        <title>Genome sequencing reveals origins of a unique bacterial endosymbiosis in the earliest lineages of terrestrial Fungi.</title>
        <authorList>
            <consortium name="DOE Joint Genome Institute"/>
            <person name="Uehling J."/>
            <person name="Gryganskyi A."/>
            <person name="Hameed K."/>
            <person name="Tschaplinski T."/>
            <person name="Misztal P."/>
            <person name="Wu S."/>
            <person name="Desiro A."/>
            <person name="Vande Pol N."/>
            <person name="Du Z.-Y."/>
            <person name="Zienkiewicz A."/>
            <person name="Zienkiewicz K."/>
            <person name="Morin E."/>
            <person name="Tisserant E."/>
            <person name="Splivallo R."/>
            <person name="Hainaut M."/>
            <person name="Henrissat B."/>
            <person name="Ohm R."/>
            <person name="Kuo A."/>
            <person name="Yan J."/>
            <person name="Lipzen A."/>
            <person name="Nolan M."/>
            <person name="Labutti K."/>
            <person name="Barry K."/>
            <person name="Goldstein A."/>
            <person name="Labbe J."/>
            <person name="Schadt C."/>
            <person name="Tuskan G."/>
            <person name="Grigoriev I."/>
            <person name="Martin F."/>
            <person name="Vilgalys R."/>
            <person name="Bonito G."/>
        </authorList>
    </citation>
    <scope>NUCLEOTIDE SEQUENCE [LARGE SCALE GENOMIC DNA]</scope>
    <source>
        <strain evidence="2 3">AG-77</strain>
    </source>
</reference>
<name>A0A197K572_9FUNG</name>
<evidence type="ECO:0000256" key="1">
    <source>
        <dbReference type="SAM" id="Phobius"/>
    </source>
</evidence>
<protein>
    <submittedName>
        <fullName evidence="2">Uncharacterized protein</fullName>
    </submittedName>
</protein>
<keyword evidence="3" id="KW-1185">Reference proteome</keyword>
<evidence type="ECO:0000313" key="2">
    <source>
        <dbReference type="EMBL" id="OAQ32807.1"/>
    </source>
</evidence>
<dbReference type="Proteomes" id="UP000078512">
    <property type="component" value="Unassembled WGS sequence"/>
</dbReference>
<dbReference type="AlphaFoldDB" id="A0A197K572"/>
<keyword evidence="1" id="KW-0472">Membrane</keyword>
<proteinExistence type="predicted"/>
<keyword evidence="1" id="KW-1133">Transmembrane helix</keyword>